<protein>
    <recommendedName>
        <fullName evidence="3">DUF4860 domain-containing protein</fullName>
    </recommendedName>
</protein>
<gene>
    <name evidence="1" type="ORF">PTZ04_18380</name>
</gene>
<dbReference type="EMBL" id="JAQSVD010000013">
    <property type="protein sequence ID" value="MDE1472226.1"/>
    <property type="molecule type" value="Genomic_DNA"/>
</dbReference>
<dbReference type="RefSeq" id="WP_227208794.1">
    <property type="nucleotide sequence ID" value="NZ_JAJCLO010000014.1"/>
</dbReference>
<accession>A0ABT5UTL0</accession>
<sequence length="179" mass="20247">MKRIVLLSAILVGFAMLIFGGLFWYGSQTETDDVGTEKTVSPEGTAGEENPTEKLLQGMWISDDDYLETLIFRENGRFELHYAVYEDAERAETPIFKAYETLEGSYNIAGAAAGANSRCYPFILHLTPDTVPEESSRTAIILQEEEWELLDLTDKYQLQVTLKTENEERLCFVKQISGQ</sequence>
<evidence type="ECO:0000313" key="2">
    <source>
        <dbReference type="Proteomes" id="UP001215087"/>
    </source>
</evidence>
<evidence type="ECO:0008006" key="3">
    <source>
        <dbReference type="Google" id="ProtNLM"/>
    </source>
</evidence>
<evidence type="ECO:0000313" key="1">
    <source>
        <dbReference type="EMBL" id="MDE1472226.1"/>
    </source>
</evidence>
<proteinExistence type="predicted"/>
<comment type="caution">
    <text evidence="1">The sequence shown here is derived from an EMBL/GenBank/DDBJ whole genome shotgun (WGS) entry which is preliminary data.</text>
</comment>
<name>A0ABT5UTL0_EUBLI</name>
<organism evidence="1 2">
    <name type="scientific">Eubacterium limosum</name>
    <dbReference type="NCBI Taxonomy" id="1736"/>
    <lineage>
        <taxon>Bacteria</taxon>
        <taxon>Bacillati</taxon>
        <taxon>Bacillota</taxon>
        <taxon>Clostridia</taxon>
        <taxon>Eubacteriales</taxon>
        <taxon>Eubacteriaceae</taxon>
        <taxon>Eubacterium</taxon>
    </lineage>
</organism>
<reference evidence="1 2" key="1">
    <citation type="submission" date="2023-02" db="EMBL/GenBank/DDBJ databases">
        <title>Comparative genome analysis of Eubacterium limosum species.</title>
        <authorList>
            <person name="Bak J.E."/>
        </authorList>
    </citation>
    <scope>NUCLEOTIDE SEQUENCE [LARGE SCALE GENOMIC DNA]</scope>
    <source>
        <strain evidence="1 2">KGMB01548</strain>
    </source>
</reference>
<dbReference type="Proteomes" id="UP001215087">
    <property type="component" value="Unassembled WGS sequence"/>
</dbReference>
<keyword evidence="2" id="KW-1185">Reference proteome</keyword>